<accession>A0A1T4L9Z3</accession>
<dbReference type="InterPro" id="IPR008269">
    <property type="entry name" value="Lon_proteolytic"/>
</dbReference>
<dbReference type="InterPro" id="IPR015947">
    <property type="entry name" value="PUA-like_sf"/>
</dbReference>
<dbReference type="InterPro" id="IPR004815">
    <property type="entry name" value="Lon_bac/euk-typ"/>
</dbReference>
<evidence type="ECO:0000256" key="3">
    <source>
        <dbReference type="ARBA" id="ARBA00022801"/>
    </source>
</evidence>
<dbReference type="STRING" id="29524.SAMN02745171_00334"/>
<dbReference type="InterPro" id="IPR003593">
    <property type="entry name" value="AAA+_ATPase"/>
</dbReference>
<dbReference type="Pfam" id="PF22667">
    <property type="entry name" value="Lon_lid"/>
    <property type="match status" value="1"/>
</dbReference>
<evidence type="ECO:0000256" key="5">
    <source>
        <dbReference type="ARBA" id="ARBA00022840"/>
    </source>
</evidence>
<dbReference type="PANTHER" id="PTHR10046">
    <property type="entry name" value="ATP DEPENDENT LON PROTEASE FAMILY MEMBER"/>
    <property type="match status" value="1"/>
</dbReference>
<evidence type="ECO:0000313" key="14">
    <source>
        <dbReference type="EMBL" id="SJZ51506.1"/>
    </source>
</evidence>
<dbReference type="SUPFAM" id="SSF52540">
    <property type="entry name" value="P-loop containing nucleoside triphosphate hydrolases"/>
    <property type="match status" value="1"/>
</dbReference>
<evidence type="ECO:0000256" key="6">
    <source>
        <dbReference type="ARBA" id="ARBA00050665"/>
    </source>
</evidence>
<dbReference type="Pfam" id="PF02190">
    <property type="entry name" value="LON_substr_bdg"/>
    <property type="match status" value="1"/>
</dbReference>
<keyword evidence="15" id="KW-1185">Reference proteome</keyword>
<dbReference type="RefSeq" id="WP_078736293.1">
    <property type="nucleotide sequence ID" value="NZ_FUXE01000003.1"/>
</dbReference>
<dbReference type="InterPro" id="IPR003959">
    <property type="entry name" value="ATPase_AAA_core"/>
</dbReference>
<gene>
    <name evidence="14" type="ORF">SAMN02745171_00334</name>
</gene>
<keyword evidence="3 7" id="KW-0378">Hydrolase</keyword>
<dbReference type="GO" id="GO:0016887">
    <property type="term" value="F:ATP hydrolysis activity"/>
    <property type="evidence" value="ECO:0007669"/>
    <property type="project" value="InterPro"/>
</dbReference>
<dbReference type="OrthoDB" id="9803599at2"/>
<dbReference type="PIRSF" id="PIRSF001174">
    <property type="entry name" value="Lon_proteas"/>
    <property type="match status" value="1"/>
</dbReference>
<comment type="subcellular location">
    <subcellularLocation>
        <location evidence="7">Cytoplasm</location>
    </subcellularLocation>
</comment>
<feature type="active site" evidence="8 10">
    <location>
        <position position="726"/>
    </location>
</feature>
<evidence type="ECO:0000259" key="12">
    <source>
        <dbReference type="PROSITE" id="PS51786"/>
    </source>
</evidence>
<evidence type="ECO:0000259" key="13">
    <source>
        <dbReference type="PROSITE" id="PS51787"/>
    </source>
</evidence>
<dbReference type="Gene3D" id="2.30.130.40">
    <property type="entry name" value="LON domain-like"/>
    <property type="match status" value="1"/>
</dbReference>
<protein>
    <recommendedName>
        <fullName evidence="7">Lon protease</fullName>
        <ecNumber evidence="7">3.4.21.53</ecNumber>
    </recommendedName>
</protein>
<dbReference type="EMBL" id="FUXE01000003">
    <property type="protein sequence ID" value="SJZ51506.1"/>
    <property type="molecule type" value="Genomic_DNA"/>
</dbReference>
<dbReference type="AlphaFoldDB" id="A0A1T4L9Z3"/>
<organism evidence="14 15">
    <name type="scientific">Porphyromonas circumdentaria</name>
    <dbReference type="NCBI Taxonomy" id="29524"/>
    <lineage>
        <taxon>Bacteria</taxon>
        <taxon>Pseudomonadati</taxon>
        <taxon>Bacteroidota</taxon>
        <taxon>Bacteroidia</taxon>
        <taxon>Bacteroidales</taxon>
        <taxon>Porphyromonadaceae</taxon>
        <taxon>Porphyromonas</taxon>
    </lineage>
</organism>
<keyword evidence="7" id="KW-0963">Cytoplasm</keyword>
<dbReference type="GO" id="GO:0004252">
    <property type="term" value="F:serine-type endopeptidase activity"/>
    <property type="evidence" value="ECO:0007669"/>
    <property type="project" value="UniProtKB-UniRule"/>
</dbReference>
<dbReference type="Gene3D" id="3.30.230.10">
    <property type="match status" value="1"/>
</dbReference>
<dbReference type="Proteomes" id="UP000190121">
    <property type="component" value="Unassembled WGS sequence"/>
</dbReference>
<evidence type="ECO:0000256" key="8">
    <source>
        <dbReference type="PIRSR" id="PIRSR001174-1"/>
    </source>
</evidence>
<comment type="subunit">
    <text evidence="7">Homohexamer. Organized in a ring with a central cavity.</text>
</comment>
<dbReference type="InterPro" id="IPR054594">
    <property type="entry name" value="Lon_lid"/>
</dbReference>
<dbReference type="Gene3D" id="1.20.58.1480">
    <property type="match status" value="1"/>
</dbReference>
<evidence type="ECO:0000256" key="11">
    <source>
        <dbReference type="RuleBase" id="RU000591"/>
    </source>
</evidence>
<dbReference type="SUPFAM" id="SSF54211">
    <property type="entry name" value="Ribosomal protein S5 domain 2-like"/>
    <property type="match status" value="1"/>
</dbReference>
<dbReference type="CDD" id="cd19500">
    <property type="entry name" value="RecA-like_Lon"/>
    <property type="match status" value="1"/>
</dbReference>
<feature type="domain" description="Lon N-terminal" evidence="13">
    <location>
        <begin position="47"/>
        <end position="249"/>
    </location>
</feature>
<dbReference type="EC" id="3.4.21.53" evidence="7"/>
<dbReference type="NCBIfam" id="TIGR00763">
    <property type="entry name" value="lon"/>
    <property type="match status" value="1"/>
</dbReference>
<sequence length="826" mass="92991">MSNSKNNLWSNYFDLSANITVPFPLPSVIVNEYVENTNIPDALEQKLPLLLLRDKVTFPKVALPMDFTTTEEKALLKRVQDDGAYFVAIYSPSNLEGGALTKYLEGRMAVLCQVARVISVEEDLSSALVIGVLRVAISKVSMDGIYPEVTVVPREEKMGIKRREKDASAESVLKLAEVKELLVKNLSRRYDRVPSEVFSSIKSCEDPYYITNFAAVCCALKTPLQQKLLEVNTLSERMTEVLSYLYQEQELIAMREEIRSQAREDMDKQQKEYFLQQQIRVMQEELGGGGMELPSDELREKALHKEWPVSVAETFSKELRRLDNLNPHSPDFAVQFQYLETLLELPWSVYSKDNFSLSHAEKVLNKDHFGLDKVKDRILEHMAVIRLRRDMKSPILCLWGPPGVGKTSLGKSIADSLGRKYIRISLGGLHDEAEIRGHRRTYIGAMPGRIIQAIKKAGTSNPVIVLDEIDKIDSTHKGDPSAALLEVLDPEQNKSFHDNYIDIDYDLSNVMFVATANSLSTISRPLLDRMELIPVNGYITEEKLEIARRHLVPKQLKEHGIDQDCYTLKIPKSVMEIIIESYTRESGVRGLEKQIARIMRKFARRIGDSTSYSETLKPSDLKEYLGVPTYTRDLYQGNDYYGVVTGLAWTSVGGEILFIESSLHKGKDCKLTLTGNLGDVMKESATIALNYIKAHAEELGIQPEKLTDYDMHLHVPEGAIPKDGPSAGITMLTSFVSSLTKRKVKLSIAMTGEITLRGKVLPVGGIKEKILAAKRSKITDIILSEENKKDVEDINKLYTKGLTFHYVKDVSEVLNLALLPREEASK</sequence>
<dbReference type="Pfam" id="PF05362">
    <property type="entry name" value="Lon_C"/>
    <property type="match status" value="1"/>
</dbReference>
<dbReference type="FunFam" id="3.40.50.300:FF:000021">
    <property type="entry name" value="Lon protease homolog"/>
    <property type="match status" value="1"/>
</dbReference>
<dbReference type="PROSITE" id="PS51786">
    <property type="entry name" value="LON_PROTEOLYTIC"/>
    <property type="match status" value="1"/>
</dbReference>
<dbReference type="PROSITE" id="PS01046">
    <property type="entry name" value="LON_SER"/>
    <property type="match status" value="1"/>
</dbReference>
<proteinExistence type="inferred from homology"/>
<dbReference type="InterPro" id="IPR008268">
    <property type="entry name" value="Peptidase_S16_AS"/>
</dbReference>
<keyword evidence="1 7" id="KW-0645">Protease</keyword>
<evidence type="ECO:0000256" key="9">
    <source>
        <dbReference type="PIRSR" id="PIRSR001174-2"/>
    </source>
</evidence>
<evidence type="ECO:0000256" key="2">
    <source>
        <dbReference type="ARBA" id="ARBA00022741"/>
    </source>
</evidence>
<dbReference type="Gene3D" id="1.20.5.5270">
    <property type="match status" value="1"/>
</dbReference>
<name>A0A1T4L9Z3_9PORP</name>
<feature type="active site" evidence="8 10">
    <location>
        <position position="769"/>
    </location>
</feature>
<dbReference type="Gene3D" id="1.10.8.60">
    <property type="match status" value="1"/>
</dbReference>
<keyword evidence="4 7" id="KW-0720">Serine protease</keyword>
<dbReference type="SMART" id="SM00464">
    <property type="entry name" value="LON"/>
    <property type="match status" value="1"/>
</dbReference>
<dbReference type="GO" id="GO:0005524">
    <property type="term" value="F:ATP binding"/>
    <property type="evidence" value="ECO:0007669"/>
    <property type="project" value="UniProtKB-KW"/>
</dbReference>
<dbReference type="InterPro" id="IPR027417">
    <property type="entry name" value="P-loop_NTPase"/>
</dbReference>
<dbReference type="GO" id="GO:0006508">
    <property type="term" value="P:proteolysis"/>
    <property type="evidence" value="ECO:0007669"/>
    <property type="project" value="UniProtKB-KW"/>
</dbReference>
<feature type="domain" description="Lon proteolytic" evidence="12">
    <location>
        <begin position="638"/>
        <end position="820"/>
    </location>
</feature>
<dbReference type="GO" id="GO:0030163">
    <property type="term" value="P:protein catabolic process"/>
    <property type="evidence" value="ECO:0007669"/>
    <property type="project" value="InterPro"/>
</dbReference>
<dbReference type="InterPro" id="IPR020568">
    <property type="entry name" value="Ribosomal_Su5_D2-typ_SF"/>
</dbReference>
<dbReference type="GO" id="GO:0004176">
    <property type="term" value="F:ATP-dependent peptidase activity"/>
    <property type="evidence" value="ECO:0007669"/>
    <property type="project" value="UniProtKB-UniRule"/>
</dbReference>
<dbReference type="Pfam" id="PF00004">
    <property type="entry name" value="AAA"/>
    <property type="match status" value="1"/>
</dbReference>
<dbReference type="PRINTS" id="PR00830">
    <property type="entry name" value="ENDOLAPTASE"/>
</dbReference>
<evidence type="ECO:0000256" key="10">
    <source>
        <dbReference type="PROSITE-ProRule" id="PRU01122"/>
    </source>
</evidence>
<feature type="binding site" evidence="9">
    <location>
        <begin position="400"/>
        <end position="407"/>
    </location>
    <ligand>
        <name>ATP</name>
        <dbReference type="ChEBI" id="CHEBI:30616"/>
    </ligand>
</feature>
<evidence type="ECO:0000313" key="15">
    <source>
        <dbReference type="Proteomes" id="UP000190121"/>
    </source>
</evidence>
<dbReference type="InterPro" id="IPR046336">
    <property type="entry name" value="Lon_prtase_N_sf"/>
</dbReference>
<keyword evidence="5 7" id="KW-0067">ATP-binding</keyword>
<dbReference type="SMART" id="SM00382">
    <property type="entry name" value="AAA"/>
    <property type="match status" value="1"/>
</dbReference>
<evidence type="ECO:0000256" key="1">
    <source>
        <dbReference type="ARBA" id="ARBA00022670"/>
    </source>
</evidence>
<dbReference type="Gene3D" id="3.40.50.300">
    <property type="entry name" value="P-loop containing nucleotide triphosphate hydrolases"/>
    <property type="match status" value="1"/>
</dbReference>
<dbReference type="GO" id="GO:0005737">
    <property type="term" value="C:cytoplasm"/>
    <property type="evidence" value="ECO:0007669"/>
    <property type="project" value="UniProtKB-SubCell"/>
</dbReference>
<keyword evidence="2 7" id="KW-0547">Nucleotide-binding</keyword>
<dbReference type="InterPro" id="IPR003111">
    <property type="entry name" value="Lon_prtase_N"/>
</dbReference>
<comment type="catalytic activity">
    <reaction evidence="6 7 10">
        <text>Hydrolysis of proteins in presence of ATP.</text>
        <dbReference type="EC" id="3.4.21.53"/>
    </reaction>
</comment>
<reference evidence="15" key="1">
    <citation type="submission" date="2017-02" db="EMBL/GenBank/DDBJ databases">
        <authorList>
            <person name="Varghese N."/>
            <person name="Submissions S."/>
        </authorList>
    </citation>
    <scope>NUCLEOTIDE SEQUENCE [LARGE SCALE GENOMIC DNA]</scope>
    <source>
        <strain evidence="15">ATCC 51356</strain>
    </source>
</reference>
<dbReference type="SUPFAM" id="SSF88697">
    <property type="entry name" value="PUA domain-like"/>
    <property type="match status" value="1"/>
</dbReference>
<comment type="similarity">
    <text evidence="7 10 11">Belongs to the peptidase S16 family.</text>
</comment>
<evidence type="ECO:0000256" key="7">
    <source>
        <dbReference type="PIRNR" id="PIRNR001174"/>
    </source>
</evidence>
<evidence type="ECO:0000256" key="4">
    <source>
        <dbReference type="ARBA" id="ARBA00022825"/>
    </source>
</evidence>
<dbReference type="PROSITE" id="PS51787">
    <property type="entry name" value="LON_N"/>
    <property type="match status" value="1"/>
</dbReference>
<dbReference type="InterPro" id="IPR014721">
    <property type="entry name" value="Ribsml_uS5_D2-typ_fold_subgr"/>
</dbReference>
<dbReference type="InterPro" id="IPR027065">
    <property type="entry name" value="Lon_Prtase"/>
</dbReference>